<dbReference type="EMBL" id="RXIA01000004">
    <property type="protein sequence ID" value="RVU71464.1"/>
    <property type="molecule type" value="Genomic_DNA"/>
</dbReference>
<name>A0A437SX22_9LACO</name>
<proteinExistence type="predicted"/>
<keyword evidence="2" id="KW-1185">Reference proteome</keyword>
<dbReference type="AlphaFoldDB" id="A0A437SX22"/>
<reference evidence="1 2" key="1">
    <citation type="submission" date="2018-12" db="EMBL/GenBank/DDBJ databases">
        <authorList>
            <person name="Meng J."/>
        </authorList>
    </citation>
    <scope>NUCLEOTIDE SEQUENCE [LARGE SCALE GENOMIC DNA]</scope>
    <source>
        <strain evidence="1 2">HT111-2</strain>
    </source>
</reference>
<evidence type="ECO:0000313" key="2">
    <source>
        <dbReference type="Proteomes" id="UP000288291"/>
    </source>
</evidence>
<accession>A0A437SX22</accession>
<evidence type="ECO:0000313" key="1">
    <source>
        <dbReference type="EMBL" id="RVU71464.1"/>
    </source>
</evidence>
<sequence length="364" mass="41187">MDAQLTEIHLKHDDPDNYYLGYQVTKSANLTTLIALDEDGNEGGLILINNQAIATQTSSSDNIDFFQFIIDHGMSKDNFNLSPQNAALLKAGFTNLETALAYALKEQLIISLDAADGYTYTGLVTSVNNQEVALKEENGYELNQYPTTIPLTDIDALDLNSADNLQFAAWLQEKDHPENDLNLVEIYFNFASDDRYGDYLTAKILGKNQNNLLVQVYNQVGQVAAISLLNYQQISHISEASDSLDYYAFVIKRNQQAGILDPYALMQLWQLDAHVCDLANIPTIKQVLTWKKHSTNLIEIDDRNRDDSSLGMITKVDEKTVTQKIADEYQFNREDTFFFDDICLVDLCSRDLLQMQLYLSSKRK</sequence>
<protein>
    <submittedName>
        <fullName evidence="1">Uncharacterized protein</fullName>
    </submittedName>
</protein>
<comment type="caution">
    <text evidence="1">The sequence shown here is derived from an EMBL/GenBank/DDBJ whole genome shotgun (WGS) entry which is preliminary data.</text>
</comment>
<gene>
    <name evidence="1" type="ORF">EJK17_01825</name>
</gene>
<organism evidence="1 2">
    <name type="scientific">Lactobacillus xujianguonis</name>
    <dbReference type="NCBI Taxonomy" id="2495899"/>
    <lineage>
        <taxon>Bacteria</taxon>
        <taxon>Bacillati</taxon>
        <taxon>Bacillota</taxon>
        <taxon>Bacilli</taxon>
        <taxon>Lactobacillales</taxon>
        <taxon>Lactobacillaceae</taxon>
        <taxon>Lactobacillus</taxon>
    </lineage>
</organism>
<dbReference type="RefSeq" id="WP_103660610.1">
    <property type="nucleotide sequence ID" value="NZ_ML136873.1"/>
</dbReference>
<dbReference type="Proteomes" id="UP000288291">
    <property type="component" value="Unassembled WGS sequence"/>
</dbReference>